<dbReference type="InterPro" id="IPR039757">
    <property type="entry name" value="EIF2D"/>
</dbReference>
<gene>
    <name evidence="3" type="primary">EIF2D</name>
    <name evidence="3" type="ORF">SK128_012110</name>
</gene>
<evidence type="ECO:0000256" key="1">
    <source>
        <dbReference type="ARBA" id="ARBA00022490"/>
    </source>
</evidence>
<protein>
    <submittedName>
        <fullName evidence="3">Eukaryotic translation initiation factor 2D</fullName>
    </submittedName>
</protein>
<dbReference type="InterPro" id="IPR039759">
    <property type="entry name" value="eIF2D_SUI1"/>
</dbReference>
<dbReference type="CDD" id="cd21156">
    <property type="entry name" value="PUA_eIF2d-like"/>
    <property type="match status" value="1"/>
</dbReference>
<dbReference type="PANTHER" id="PTHR12217">
    <property type="entry name" value="EUKARYOTIC TRANSLATION INITIATION FACTOR 2D"/>
    <property type="match status" value="1"/>
</dbReference>
<dbReference type="InterPro" id="IPR001950">
    <property type="entry name" value="SUI1"/>
</dbReference>
<keyword evidence="3" id="KW-0396">Initiation factor</keyword>
<dbReference type="SUPFAM" id="SSF47592">
    <property type="entry name" value="SWIB/MDM2 domain"/>
    <property type="match status" value="1"/>
</dbReference>
<dbReference type="Pfam" id="PF25304">
    <property type="entry name" value="WHD_eIF2D"/>
    <property type="match status" value="1"/>
</dbReference>
<dbReference type="Gene3D" id="3.10.400.20">
    <property type="match status" value="1"/>
</dbReference>
<dbReference type="SUPFAM" id="SSF55159">
    <property type="entry name" value="eIF1-like"/>
    <property type="match status" value="1"/>
</dbReference>
<keyword evidence="1" id="KW-0963">Cytoplasm</keyword>
<dbReference type="GO" id="GO:0003743">
    <property type="term" value="F:translation initiation factor activity"/>
    <property type="evidence" value="ECO:0007669"/>
    <property type="project" value="UniProtKB-KW"/>
</dbReference>
<comment type="caution">
    <text evidence="3">The sequence shown here is derived from an EMBL/GenBank/DDBJ whole genome shotgun (WGS) entry which is preliminary data.</text>
</comment>
<feature type="domain" description="SUI1" evidence="2">
    <location>
        <begin position="501"/>
        <end position="575"/>
    </location>
</feature>
<dbReference type="InterPro" id="IPR048248">
    <property type="entry name" value="PUA_eIF2d-like"/>
</dbReference>
<dbReference type="AlphaFoldDB" id="A0AAN8ZYW6"/>
<dbReference type="Proteomes" id="UP001381693">
    <property type="component" value="Unassembled WGS sequence"/>
</dbReference>
<dbReference type="InterPro" id="IPR048247">
    <property type="entry name" value="eIF2D_N"/>
</dbReference>
<dbReference type="FunFam" id="3.10.400.20:FF:000002">
    <property type="entry name" value="Eukaryotic translation initiation factor 2D"/>
    <property type="match status" value="1"/>
</dbReference>
<dbReference type="CDD" id="cd11608">
    <property type="entry name" value="eIF2D_C"/>
    <property type="match status" value="1"/>
</dbReference>
<dbReference type="Pfam" id="PF26292">
    <property type="entry name" value="PUA_elF2D"/>
    <property type="match status" value="1"/>
</dbReference>
<keyword evidence="3" id="KW-0648">Protein biosynthesis</keyword>
<dbReference type="InterPro" id="IPR036877">
    <property type="entry name" value="SUI1_dom_sf"/>
</dbReference>
<dbReference type="Gene3D" id="3.30.780.10">
    <property type="entry name" value="SUI1-like domain"/>
    <property type="match status" value="1"/>
</dbReference>
<reference evidence="3 4" key="1">
    <citation type="submission" date="2023-11" db="EMBL/GenBank/DDBJ databases">
        <title>Halocaridina rubra genome assembly.</title>
        <authorList>
            <person name="Smith C."/>
        </authorList>
    </citation>
    <scope>NUCLEOTIDE SEQUENCE [LARGE SCALE GENOMIC DNA]</scope>
    <source>
        <strain evidence="3">EP-1</strain>
        <tissue evidence="3">Whole</tissue>
    </source>
</reference>
<keyword evidence="4" id="KW-1185">Reference proteome</keyword>
<organism evidence="3 4">
    <name type="scientific">Halocaridina rubra</name>
    <name type="common">Hawaiian red shrimp</name>
    <dbReference type="NCBI Taxonomy" id="373956"/>
    <lineage>
        <taxon>Eukaryota</taxon>
        <taxon>Metazoa</taxon>
        <taxon>Ecdysozoa</taxon>
        <taxon>Arthropoda</taxon>
        <taxon>Crustacea</taxon>
        <taxon>Multicrustacea</taxon>
        <taxon>Malacostraca</taxon>
        <taxon>Eumalacostraca</taxon>
        <taxon>Eucarida</taxon>
        <taxon>Decapoda</taxon>
        <taxon>Pleocyemata</taxon>
        <taxon>Caridea</taxon>
        <taxon>Atyoidea</taxon>
        <taxon>Atyidae</taxon>
        <taxon>Halocaridina</taxon>
    </lineage>
</organism>
<accession>A0AAN8ZYW6</accession>
<dbReference type="Pfam" id="PF26291">
    <property type="entry name" value="SWIB_eIF2D"/>
    <property type="match status" value="1"/>
</dbReference>
<sequence>MMFTKPFKIKSQTQLKGSDRKKLRVELSQAFPLLTAEDFTSLVPNKEDVSLVRVHCYKGENVHVYQAQKDPIFFTVEKEKIFFPTVYTLWKYPDIMHSFTTHPPVIDVLLGGADLMLPGIVTKGNMNPRTYGKFEKGFPVCINTTDNKAPQAVGTTAHDNMDMYMAARQGKGVNILHVFRDQLWEMGTKSLAPNLGVPRIMMEADKEVKDREDVSKESSNQLIKSEELVETGSENVTEDMKALELLEETQTQDNILEAAAECGASQEQDAVLSGPELMDKLLLHCFLKSWKTSAKKVELPILTSNFYRLHMIPACPDGQSLDIKKSSYKKLSKFLNAMAKNDIIAVKEFPKGIENITNINWEHEDIKSFIVDNEETTMKPVTKNENAFVPPVIEELYQVSGDTIQFYKANGLSKGDALSTADVRRIVTEYIKKKGLQKDGDKVVTLDKLLHEAVVNKKEGFKETLRWDEIFSRMLGKMSPAVKISRENAIPVIRKGKLEPIEIVVAKRTGNKKVTLVYNASVYGIDENEFAHQVQVGVAASTSVGPAENKPQGMTQVLIQGNQVAFIAKLLLETYRLPRKYIRGLELAQKKKK</sequence>
<dbReference type="Pfam" id="PF01253">
    <property type="entry name" value="SUI1"/>
    <property type="match status" value="1"/>
</dbReference>
<evidence type="ECO:0000313" key="3">
    <source>
        <dbReference type="EMBL" id="KAK7068948.1"/>
    </source>
</evidence>
<proteinExistence type="predicted"/>
<evidence type="ECO:0000313" key="4">
    <source>
        <dbReference type="Proteomes" id="UP001381693"/>
    </source>
</evidence>
<dbReference type="SUPFAM" id="SSF88697">
    <property type="entry name" value="PUA domain-like"/>
    <property type="match status" value="1"/>
</dbReference>
<dbReference type="InterPro" id="IPR041366">
    <property type="entry name" value="Pre-PUA"/>
</dbReference>
<dbReference type="PROSITE" id="PS50296">
    <property type="entry name" value="SUI1"/>
    <property type="match status" value="1"/>
</dbReference>
<dbReference type="Pfam" id="PF17832">
    <property type="entry name" value="Pre-PUA"/>
    <property type="match status" value="1"/>
</dbReference>
<dbReference type="EMBL" id="JAXCGZ010017072">
    <property type="protein sequence ID" value="KAK7068948.1"/>
    <property type="molecule type" value="Genomic_DNA"/>
</dbReference>
<dbReference type="InterPro" id="IPR057429">
    <property type="entry name" value="WH_eIF2D"/>
</dbReference>
<dbReference type="InterPro" id="IPR015947">
    <property type="entry name" value="PUA-like_sf"/>
</dbReference>
<dbReference type="CDD" id="cd11610">
    <property type="entry name" value="eIF2D_N"/>
    <property type="match status" value="1"/>
</dbReference>
<dbReference type="InterPro" id="IPR036885">
    <property type="entry name" value="SWIB_MDM2_dom_sf"/>
</dbReference>
<name>A0AAN8ZYW6_HALRR</name>
<dbReference type="GO" id="GO:0001731">
    <property type="term" value="P:formation of translation preinitiation complex"/>
    <property type="evidence" value="ECO:0007669"/>
    <property type="project" value="InterPro"/>
</dbReference>
<dbReference type="InterPro" id="IPR058886">
    <property type="entry name" value="SWIB_eIF2D"/>
</dbReference>
<evidence type="ECO:0000259" key="2">
    <source>
        <dbReference type="PROSITE" id="PS50296"/>
    </source>
</evidence>
<dbReference type="PANTHER" id="PTHR12217:SF4">
    <property type="entry name" value="EUKARYOTIC TRANSLATION INITIATION FACTOR 2D"/>
    <property type="match status" value="1"/>
</dbReference>
<dbReference type="PROSITE" id="PS50890">
    <property type="entry name" value="PUA"/>
    <property type="match status" value="1"/>
</dbReference>